<dbReference type="Proteomes" id="UP000663870">
    <property type="component" value="Unassembled WGS sequence"/>
</dbReference>
<dbReference type="InterPro" id="IPR036875">
    <property type="entry name" value="Znf_CCHC_sf"/>
</dbReference>
<dbReference type="AlphaFoldDB" id="A0A813NII8"/>
<evidence type="ECO:0000259" key="4">
    <source>
        <dbReference type="PROSITE" id="PS51184"/>
    </source>
</evidence>
<reference evidence="5" key="1">
    <citation type="submission" date="2021-02" db="EMBL/GenBank/DDBJ databases">
        <authorList>
            <person name="Nowell W R."/>
        </authorList>
    </citation>
    <scope>NUCLEOTIDE SEQUENCE</scope>
</reference>
<keyword evidence="8" id="KW-1185">Reference proteome</keyword>
<dbReference type="EMBL" id="CAJNOL010000455">
    <property type="protein sequence ID" value="CAF1072344.1"/>
    <property type="molecule type" value="Genomic_DNA"/>
</dbReference>
<dbReference type="Pfam" id="PF02373">
    <property type="entry name" value="JmjC"/>
    <property type="match status" value="1"/>
</dbReference>
<dbReference type="PROSITE" id="PS50158">
    <property type="entry name" value="ZF_CCHC"/>
    <property type="match status" value="1"/>
</dbReference>
<dbReference type="InterPro" id="IPR003349">
    <property type="entry name" value="JmjN"/>
</dbReference>
<dbReference type="PANTHER" id="PTHR10694">
    <property type="entry name" value="LYSINE-SPECIFIC DEMETHYLASE"/>
    <property type="match status" value="1"/>
</dbReference>
<dbReference type="SUPFAM" id="SSF51197">
    <property type="entry name" value="Clavaminate synthase-like"/>
    <property type="match status" value="1"/>
</dbReference>
<dbReference type="Proteomes" id="UP000663854">
    <property type="component" value="Unassembled WGS sequence"/>
</dbReference>
<evidence type="ECO:0000259" key="2">
    <source>
        <dbReference type="PROSITE" id="PS50158"/>
    </source>
</evidence>
<sequence length="524" mass="61356">MENSTKFIPTLTPTFEQWKSLPIYLTHHETSLQRRFGAVKILPPSRWVPLIKNPYELRHIKMYIKQEIIRSSHQPDVFYIQNSETPKRRFMTYEEFKAIAESDTYRLEDTVNSNIMDYFWSTISNSVSLYVPNIDDSLFTKRETSFNMANLASLLKYYPKRIPGVTTSVLHMGMWSSAVGTHIDEYDLISLNYLHHGSPKIWYIIHPSCYTKFEELVNKLKLFSDISSSCCLSPLQHKTLLIKPSFLHIHSIEYYQIEQKLNELIVIFPGTYHFYFDTGFNLSETVKYALPSFLQFQRRSPRLCSCTISSSSIFVNINRRFFTNDILNQFQKEYLTSTSSTCIDLSIDNDNNNNNNTNNSSTNEIIISPTSPIENHNNIIQTNVENEVVRITSQTNMSIDQYTDPFYSSSSSTNCNTPISTNLISTIDNHNHYENISNIFEEILSQTNSNPIRYNNYSRYYHPYEPYSGFIQNYTSPMHPSFFKPYSYSPLRICNSKRNRKRRKCYGCRQSGHLRKECPYFPQE</sequence>
<dbReference type="GO" id="GO:0051864">
    <property type="term" value="F:histone H3K36 demethylase activity"/>
    <property type="evidence" value="ECO:0007669"/>
    <property type="project" value="TreeGrafter"/>
</dbReference>
<evidence type="ECO:0000313" key="7">
    <source>
        <dbReference type="Proteomes" id="UP000663854"/>
    </source>
</evidence>
<dbReference type="GO" id="GO:0003676">
    <property type="term" value="F:nucleic acid binding"/>
    <property type="evidence" value="ECO:0007669"/>
    <property type="project" value="InterPro"/>
</dbReference>
<dbReference type="GO" id="GO:0000785">
    <property type="term" value="C:chromatin"/>
    <property type="evidence" value="ECO:0007669"/>
    <property type="project" value="TreeGrafter"/>
</dbReference>
<keyword evidence="1" id="KW-0479">Metal-binding</keyword>
<dbReference type="InterPro" id="IPR003347">
    <property type="entry name" value="JmjC_dom"/>
</dbReference>
<dbReference type="GO" id="GO:0010468">
    <property type="term" value="P:regulation of gene expression"/>
    <property type="evidence" value="ECO:0007669"/>
    <property type="project" value="TreeGrafter"/>
</dbReference>
<gene>
    <name evidence="6" type="ORF">JXQ802_LOCUS17752</name>
    <name evidence="5" type="ORF">PYM288_LOCUS1378</name>
</gene>
<evidence type="ECO:0008006" key="9">
    <source>
        <dbReference type="Google" id="ProtNLM"/>
    </source>
</evidence>
<protein>
    <recommendedName>
        <fullName evidence="9">CCHC-type domain-containing protein</fullName>
    </recommendedName>
</protein>
<evidence type="ECO:0000256" key="1">
    <source>
        <dbReference type="PROSITE-ProRule" id="PRU00047"/>
    </source>
</evidence>
<dbReference type="GO" id="GO:0008270">
    <property type="term" value="F:zinc ion binding"/>
    <property type="evidence" value="ECO:0007669"/>
    <property type="project" value="UniProtKB-KW"/>
</dbReference>
<feature type="domain" description="CCHC-type" evidence="2">
    <location>
        <begin position="503"/>
        <end position="519"/>
    </location>
</feature>
<dbReference type="PROSITE" id="PS51184">
    <property type="entry name" value="JMJC"/>
    <property type="match status" value="1"/>
</dbReference>
<feature type="domain" description="JmjC" evidence="4">
    <location>
        <begin position="129"/>
        <end position="305"/>
    </location>
</feature>
<dbReference type="EMBL" id="CAJNOH010000007">
    <property type="protein sequence ID" value="CAF0737999.1"/>
    <property type="molecule type" value="Genomic_DNA"/>
</dbReference>
<feature type="domain" description="JmjN" evidence="3">
    <location>
        <begin position="8"/>
        <end position="50"/>
    </location>
</feature>
<dbReference type="InterPro" id="IPR001878">
    <property type="entry name" value="Znf_CCHC"/>
</dbReference>
<evidence type="ECO:0000313" key="8">
    <source>
        <dbReference type="Proteomes" id="UP000663870"/>
    </source>
</evidence>
<dbReference type="GO" id="GO:0032454">
    <property type="term" value="F:histone H3K9 demethylase activity"/>
    <property type="evidence" value="ECO:0007669"/>
    <property type="project" value="TreeGrafter"/>
</dbReference>
<organism evidence="5 7">
    <name type="scientific">Rotaria sordida</name>
    <dbReference type="NCBI Taxonomy" id="392033"/>
    <lineage>
        <taxon>Eukaryota</taxon>
        <taxon>Metazoa</taxon>
        <taxon>Spiralia</taxon>
        <taxon>Gnathifera</taxon>
        <taxon>Rotifera</taxon>
        <taxon>Eurotatoria</taxon>
        <taxon>Bdelloidea</taxon>
        <taxon>Philodinida</taxon>
        <taxon>Philodinidae</taxon>
        <taxon>Rotaria</taxon>
    </lineage>
</organism>
<accession>A0A813NII8</accession>
<dbReference type="Gene3D" id="2.60.120.650">
    <property type="entry name" value="Cupin"/>
    <property type="match status" value="1"/>
</dbReference>
<keyword evidence="1" id="KW-0862">Zinc</keyword>
<evidence type="ECO:0000313" key="6">
    <source>
        <dbReference type="EMBL" id="CAF1072344.1"/>
    </source>
</evidence>
<proteinExistence type="predicted"/>
<dbReference type="PROSITE" id="PS51183">
    <property type="entry name" value="JMJN"/>
    <property type="match status" value="1"/>
</dbReference>
<comment type="caution">
    <text evidence="5">The sequence shown here is derived from an EMBL/GenBank/DDBJ whole genome shotgun (WGS) entry which is preliminary data.</text>
</comment>
<dbReference type="SMART" id="SM00558">
    <property type="entry name" value="JmjC"/>
    <property type="match status" value="1"/>
</dbReference>
<evidence type="ECO:0000259" key="3">
    <source>
        <dbReference type="PROSITE" id="PS51183"/>
    </source>
</evidence>
<keyword evidence="1" id="KW-0863">Zinc-finger</keyword>
<dbReference type="PANTHER" id="PTHR10694:SF7">
    <property type="entry name" value="[HISTONE H3]-TRIMETHYL-L-LYSINE(9) DEMETHYLASE"/>
    <property type="match status" value="1"/>
</dbReference>
<dbReference type="SUPFAM" id="SSF57756">
    <property type="entry name" value="Retrovirus zinc finger-like domains"/>
    <property type="match status" value="1"/>
</dbReference>
<dbReference type="GO" id="GO:0005634">
    <property type="term" value="C:nucleus"/>
    <property type="evidence" value="ECO:0007669"/>
    <property type="project" value="TreeGrafter"/>
</dbReference>
<name>A0A813NII8_9BILA</name>
<evidence type="ECO:0000313" key="5">
    <source>
        <dbReference type="EMBL" id="CAF0737999.1"/>
    </source>
</evidence>